<keyword evidence="4 7" id="KW-0378">Hydrolase</keyword>
<dbReference type="SUPFAM" id="SSF52096">
    <property type="entry name" value="ClpP/crotonase"/>
    <property type="match status" value="1"/>
</dbReference>
<comment type="caution">
    <text evidence="14">The sequence shown here is derived from an EMBL/GenBank/DDBJ whole genome shotgun (WGS) entry which is preliminary data.</text>
</comment>
<dbReference type="PANTHER" id="PTHR10381">
    <property type="entry name" value="ATP-DEPENDENT CLP PROTEASE PROTEOLYTIC SUBUNIT"/>
    <property type="match status" value="1"/>
</dbReference>
<dbReference type="PROSITE" id="PS00381">
    <property type="entry name" value="CLP_PROTEASE_SER"/>
    <property type="match status" value="1"/>
</dbReference>
<comment type="similarity">
    <text evidence="1 7 12">Belongs to the peptidase S14 family.</text>
</comment>
<name>A0A138AK15_9ACTN</name>
<feature type="active site" description="Nucleophile" evidence="7">
    <location>
        <position position="118"/>
    </location>
</feature>
<dbReference type="OrthoDB" id="9802800at2"/>
<dbReference type="PRINTS" id="PR00127">
    <property type="entry name" value="CLPPROTEASEP"/>
</dbReference>
<dbReference type="Proteomes" id="UP000070409">
    <property type="component" value="Unassembled WGS sequence"/>
</dbReference>
<evidence type="ECO:0000256" key="4">
    <source>
        <dbReference type="ARBA" id="ARBA00022801"/>
    </source>
</evidence>
<dbReference type="STRING" id="239498.AXK60_05710"/>
<dbReference type="Gene3D" id="3.90.226.10">
    <property type="entry name" value="2-enoyl-CoA Hydratase, Chain A, domain 1"/>
    <property type="match status" value="1"/>
</dbReference>
<evidence type="ECO:0000313" key="15">
    <source>
        <dbReference type="Proteomes" id="UP000070258"/>
    </source>
</evidence>
<evidence type="ECO:0000313" key="16">
    <source>
        <dbReference type="Proteomes" id="UP000070409"/>
    </source>
</evidence>
<evidence type="ECO:0000256" key="9">
    <source>
        <dbReference type="PROSITE-ProRule" id="PRU10086"/>
    </source>
</evidence>
<dbReference type="PANTHER" id="PTHR10381:SF26">
    <property type="entry name" value="ATP-DEPENDENT CLP PROTEASE PROTEOLYTIC SUBUNIT-LIKE-RELATED"/>
    <property type="match status" value="1"/>
</dbReference>
<dbReference type="Proteomes" id="UP000070258">
    <property type="component" value="Unassembled WGS sequence"/>
</dbReference>
<reference evidence="14" key="2">
    <citation type="submission" date="2016-02" db="EMBL/GenBank/DDBJ databases">
        <authorList>
            <person name="Teng J.L."/>
            <person name="Yang Y."/>
            <person name="Huang Y."/>
            <person name="Guo F."/>
            <person name="Wei W."/>
            <person name="Chen J.H."/>
            <person name="Wong S.Y."/>
            <person name="Lau S.K."/>
            <person name="Woo P.C."/>
        </authorList>
    </citation>
    <scope>NUCLEOTIDE SEQUENCE</scope>
    <source>
        <strain evidence="14">JCM 15929</strain>
    </source>
</reference>
<dbReference type="InterPro" id="IPR023562">
    <property type="entry name" value="ClpP/TepA"/>
</dbReference>
<protein>
    <recommendedName>
        <fullName evidence="7 12">ATP-dependent Clp protease proteolytic subunit</fullName>
        <ecNumber evidence="7 10">3.4.21.92</ecNumber>
    </recommendedName>
    <alternativeName>
        <fullName evidence="7">Endopeptidase Clp</fullName>
    </alternativeName>
</protein>
<comment type="function">
    <text evidence="7 11">Cleaves peptides in various proteins in a process that requires ATP hydrolysis. Has a chymotrypsin-like activity. Plays a major role in the degradation of misfolded proteins.</text>
</comment>
<dbReference type="CDD" id="cd07017">
    <property type="entry name" value="S14_ClpP_2"/>
    <property type="match status" value="1"/>
</dbReference>
<reference evidence="13 16" key="3">
    <citation type="submission" date="2016-02" db="EMBL/GenBank/DDBJ databases">
        <authorList>
            <person name="Teng J.L."/>
            <person name="Tang Y."/>
            <person name="Huang Y."/>
            <person name="Guo F."/>
            <person name="Wei W."/>
            <person name="Chen J.H."/>
            <person name="Wong S.Y."/>
            <person name="Lau S.K."/>
            <person name="Woo P.C."/>
        </authorList>
    </citation>
    <scope>NUCLEOTIDE SEQUENCE [LARGE SCALE GENOMIC DNA]</scope>
    <source>
        <strain evidence="13 16">JCM 13375</strain>
    </source>
</reference>
<evidence type="ECO:0000256" key="10">
    <source>
        <dbReference type="RuleBase" id="RU000549"/>
    </source>
</evidence>
<keyword evidence="16" id="KW-1185">Reference proteome</keyword>
<evidence type="ECO:0000313" key="13">
    <source>
        <dbReference type="EMBL" id="KXO90563.1"/>
    </source>
</evidence>
<dbReference type="PROSITE" id="PS00382">
    <property type="entry name" value="CLP_PROTEASE_HIS"/>
    <property type="match status" value="1"/>
</dbReference>
<dbReference type="GO" id="GO:0009368">
    <property type="term" value="C:endopeptidase Clp complex"/>
    <property type="evidence" value="ECO:0007669"/>
    <property type="project" value="TreeGrafter"/>
</dbReference>
<gene>
    <name evidence="7 14" type="primary">clpP</name>
    <name evidence="14" type="ORF">AXK60_05710</name>
    <name evidence="13" type="ORF">AXK61_08105</name>
</gene>
<keyword evidence="2 7" id="KW-0963">Cytoplasm</keyword>
<evidence type="ECO:0000256" key="8">
    <source>
        <dbReference type="PROSITE-ProRule" id="PRU10085"/>
    </source>
</evidence>
<comment type="catalytic activity">
    <reaction evidence="6 7 9">
        <text>Hydrolysis of proteins to small peptides in the presence of ATP and magnesium. alpha-casein is the usual test substrate. In the absence of ATP, only oligopeptides shorter than five residues are hydrolyzed (such as succinyl-Leu-Tyr-|-NHMec, and Leu-Tyr-Leu-|-Tyr-Trp, in which cleavage of the -Tyr-|-Leu- and -Tyr-|-Trp bonds also occurs).</text>
        <dbReference type="EC" id="3.4.21.92"/>
    </reaction>
</comment>
<comment type="subcellular location">
    <subcellularLocation>
        <location evidence="7">Cytoplasm</location>
    </subcellularLocation>
</comment>
<dbReference type="GO" id="GO:0004176">
    <property type="term" value="F:ATP-dependent peptidase activity"/>
    <property type="evidence" value="ECO:0007669"/>
    <property type="project" value="InterPro"/>
</dbReference>
<dbReference type="GO" id="GO:0004252">
    <property type="term" value="F:serine-type endopeptidase activity"/>
    <property type="evidence" value="ECO:0007669"/>
    <property type="project" value="UniProtKB-UniRule"/>
</dbReference>
<reference evidence="15" key="1">
    <citation type="submission" date="2016-02" db="EMBL/GenBank/DDBJ databases">
        <authorList>
            <person name="Wen L."/>
            <person name="He K."/>
            <person name="Yang H."/>
        </authorList>
    </citation>
    <scope>NUCLEOTIDE SEQUENCE [LARGE SCALE GENOMIC DNA]</scope>
    <source>
        <strain evidence="15">JCM 15929</strain>
    </source>
</reference>
<dbReference type="InterPro" id="IPR018215">
    <property type="entry name" value="ClpP_Ser_AS"/>
</dbReference>
<dbReference type="FunFam" id="3.90.226.10:FF:000002">
    <property type="entry name" value="ATP-dependent Clp protease proteolytic subunit"/>
    <property type="match status" value="1"/>
</dbReference>
<dbReference type="InterPro" id="IPR033135">
    <property type="entry name" value="ClpP_His_AS"/>
</dbReference>
<dbReference type="GO" id="GO:0006515">
    <property type="term" value="P:protein quality control for misfolded or incompletely synthesized proteins"/>
    <property type="evidence" value="ECO:0007669"/>
    <property type="project" value="TreeGrafter"/>
</dbReference>
<sequence length="220" mass="24151">MTDGFPQNTAQGLHLPPQSRYTIPQFFERAANGEQRVMDPYAKLFDERIIFLKTQVDEVSANDVMAQLLVLESQDPDRDITLYINSPGGSVYDALGIYDTMQYVHCDVATVVLGTAASAAAILLAGGTPGKRAALPNSTVLIHQPRSGGGARGQVSDLEIQAAEIERVRNRLDEILANHTGQTFERIRKDTDRDNILTADQAKEYGIVDTVFPYRKASAK</sequence>
<evidence type="ECO:0000256" key="5">
    <source>
        <dbReference type="ARBA" id="ARBA00022825"/>
    </source>
</evidence>
<organism evidence="14 15">
    <name type="scientific">Tsukamurella pseudospumae</name>
    <dbReference type="NCBI Taxonomy" id="239498"/>
    <lineage>
        <taxon>Bacteria</taxon>
        <taxon>Bacillati</taxon>
        <taxon>Actinomycetota</taxon>
        <taxon>Actinomycetes</taxon>
        <taxon>Mycobacteriales</taxon>
        <taxon>Tsukamurellaceae</taxon>
        <taxon>Tsukamurella</taxon>
    </lineage>
</organism>
<feature type="active site" evidence="8">
    <location>
        <position position="118"/>
    </location>
</feature>
<dbReference type="InterPro" id="IPR029045">
    <property type="entry name" value="ClpP/crotonase-like_dom_sf"/>
</dbReference>
<dbReference type="EMBL" id="LSRE01000048">
    <property type="protein sequence ID" value="KXO90563.1"/>
    <property type="molecule type" value="Genomic_DNA"/>
</dbReference>
<dbReference type="AlphaFoldDB" id="A0A138AK15"/>
<accession>A0A138AK15</accession>
<comment type="subunit">
    <text evidence="7">Fourteen ClpP subunits assemble into 2 heptameric rings which stack back to back to give a disk-like structure with a central cavity, resembling the structure of eukaryotic proteasomes.</text>
</comment>
<dbReference type="InterPro" id="IPR001907">
    <property type="entry name" value="ClpP"/>
</dbReference>
<dbReference type="NCBIfam" id="NF009205">
    <property type="entry name" value="PRK12553.1"/>
    <property type="match status" value="1"/>
</dbReference>
<keyword evidence="5 7" id="KW-0720">Serine protease</keyword>
<keyword evidence="3 7" id="KW-0645">Protease</keyword>
<proteinExistence type="inferred from homology"/>
<dbReference type="EC" id="3.4.21.92" evidence="7 10"/>
<dbReference type="EMBL" id="LSRF01000023">
    <property type="protein sequence ID" value="KXP10780.1"/>
    <property type="molecule type" value="Genomic_DNA"/>
</dbReference>
<dbReference type="HAMAP" id="MF_00444">
    <property type="entry name" value="ClpP"/>
    <property type="match status" value="1"/>
</dbReference>
<evidence type="ECO:0000256" key="2">
    <source>
        <dbReference type="ARBA" id="ARBA00022490"/>
    </source>
</evidence>
<dbReference type="NCBIfam" id="NF001368">
    <property type="entry name" value="PRK00277.1"/>
    <property type="match status" value="1"/>
</dbReference>
<dbReference type="GO" id="GO:0051117">
    <property type="term" value="F:ATPase binding"/>
    <property type="evidence" value="ECO:0007669"/>
    <property type="project" value="TreeGrafter"/>
</dbReference>
<evidence type="ECO:0000256" key="6">
    <source>
        <dbReference type="ARBA" id="ARBA00034021"/>
    </source>
</evidence>
<dbReference type="Pfam" id="PF00574">
    <property type="entry name" value="CLP_protease"/>
    <property type="match status" value="1"/>
</dbReference>
<dbReference type="RefSeq" id="WP_068571008.1">
    <property type="nucleotide sequence ID" value="NZ_LSRE01000048.1"/>
</dbReference>
<dbReference type="GO" id="GO:0005737">
    <property type="term" value="C:cytoplasm"/>
    <property type="evidence" value="ECO:0007669"/>
    <property type="project" value="UniProtKB-SubCell"/>
</dbReference>
<feature type="active site" evidence="7 9">
    <location>
        <position position="143"/>
    </location>
</feature>
<evidence type="ECO:0000256" key="12">
    <source>
        <dbReference type="RuleBase" id="RU003567"/>
    </source>
</evidence>
<evidence type="ECO:0000256" key="11">
    <source>
        <dbReference type="RuleBase" id="RU000550"/>
    </source>
</evidence>
<evidence type="ECO:0000313" key="14">
    <source>
        <dbReference type="EMBL" id="KXP10780.1"/>
    </source>
</evidence>
<evidence type="ECO:0000256" key="7">
    <source>
        <dbReference type="HAMAP-Rule" id="MF_00444"/>
    </source>
</evidence>
<evidence type="ECO:0000256" key="1">
    <source>
        <dbReference type="ARBA" id="ARBA00007039"/>
    </source>
</evidence>
<evidence type="ECO:0000256" key="3">
    <source>
        <dbReference type="ARBA" id="ARBA00022670"/>
    </source>
</evidence>